<evidence type="ECO:0000313" key="1">
    <source>
        <dbReference type="EMBL" id="SJN29187.1"/>
    </source>
</evidence>
<keyword evidence="1" id="KW-0489">Methyltransferase</keyword>
<dbReference type="EMBL" id="FUKR01000036">
    <property type="protein sequence ID" value="SJN29187.1"/>
    <property type="molecule type" value="Genomic_DNA"/>
</dbReference>
<protein>
    <submittedName>
        <fullName evidence="1">Probable uroporphyrin-III c-methyltransferase</fullName>
        <ecNumber evidence="1">2.1.1.107</ecNumber>
    </submittedName>
</protein>
<evidence type="ECO:0000313" key="2">
    <source>
        <dbReference type="Proteomes" id="UP000196778"/>
    </source>
</evidence>
<dbReference type="EC" id="2.1.1.107" evidence="1"/>
<dbReference type="RefSeq" id="WP_087136858.1">
    <property type="nucleotide sequence ID" value="NZ_FUKR01000036.1"/>
</dbReference>
<organism evidence="1 2">
    <name type="scientific">Mycetocola reblochoni REB411</name>
    <dbReference type="NCBI Taxonomy" id="1255698"/>
    <lineage>
        <taxon>Bacteria</taxon>
        <taxon>Bacillati</taxon>
        <taxon>Actinomycetota</taxon>
        <taxon>Actinomycetes</taxon>
        <taxon>Micrococcales</taxon>
        <taxon>Microbacteriaceae</taxon>
        <taxon>Mycetocola</taxon>
    </lineage>
</organism>
<dbReference type="GO" id="GO:0032259">
    <property type="term" value="P:methylation"/>
    <property type="evidence" value="ECO:0007669"/>
    <property type="project" value="UniProtKB-KW"/>
</dbReference>
<dbReference type="Pfam" id="PF22752">
    <property type="entry name" value="DUF488-N3i"/>
    <property type="match status" value="1"/>
</dbReference>
<dbReference type="OrthoDB" id="9790745at2"/>
<gene>
    <name evidence="1" type="ORF">FM119_06435</name>
</gene>
<reference evidence="2" key="1">
    <citation type="submission" date="2017-02" db="EMBL/GenBank/DDBJ databases">
        <authorList>
            <person name="Dridi B."/>
        </authorList>
    </citation>
    <scope>NUCLEOTIDE SEQUENCE [LARGE SCALE GENOMIC DNA]</scope>
    <source>
        <strain evidence="2">EB411</strain>
    </source>
</reference>
<dbReference type="InterPro" id="IPR052552">
    <property type="entry name" value="YeaO-like"/>
</dbReference>
<dbReference type="GO" id="GO:0004851">
    <property type="term" value="F:uroporphyrin-III C-methyltransferase activity"/>
    <property type="evidence" value="ECO:0007669"/>
    <property type="project" value="UniProtKB-EC"/>
</dbReference>
<dbReference type="PANTHER" id="PTHR36849">
    <property type="entry name" value="CYTOPLASMIC PROTEIN-RELATED"/>
    <property type="match status" value="1"/>
</dbReference>
<dbReference type="AlphaFoldDB" id="A0A1R4JAV3"/>
<keyword evidence="2" id="KW-1185">Reference proteome</keyword>
<name>A0A1R4JAV3_9MICO</name>
<proteinExistence type="predicted"/>
<sequence>MNEAPAVTVARVSDNPDSTAGTRVLVDRLWPRGVRKEHAALGLWLKEIAPSTELRRWYGHDPALFAEFSSRYRTELGSGEQADALARLRSLRAEGPVVLLTSARAVDISDAAVLASVLTEDSDAPHA</sequence>
<dbReference type="PANTHER" id="PTHR36849:SF1">
    <property type="entry name" value="CYTOPLASMIC PROTEIN"/>
    <property type="match status" value="1"/>
</dbReference>
<keyword evidence="1" id="KW-0808">Transferase</keyword>
<dbReference type="Proteomes" id="UP000196778">
    <property type="component" value="Unassembled WGS sequence"/>
</dbReference>
<accession>A0A1R4JAV3</accession>